<accession>A0A821EBZ4</accession>
<dbReference type="Proteomes" id="UP000663873">
    <property type="component" value="Unassembled WGS sequence"/>
</dbReference>
<reference evidence="2" key="1">
    <citation type="submission" date="2021-02" db="EMBL/GenBank/DDBJ databases">
        <authorList>
            <person name="Nowell W R."/>
        </authorList>
    </citation>
    <scope>NUCLEOTIDE SEQUENCE</scope>
</reference>
<dbReference type="EMBL" id="CAJOBP010106911">
    <property type="protein sequence ID" value="CAF4991886.1"/>
    <property type="molecule type" value="Genomic_DNA"/>
</dbReference>
<evidence type="ECO:0000313" key="4">
    <source>
        <dbReference type="EMBL" id="CAF4991886.1"/>
    </source>
</evidence>
<dbReference type="Proteomes" id="UP000663851">
    <property type="component" value="Unassembled WGS sequence"/>
</dbReference>
<dbReference type="AlphaFoldDB" id="A0A821EBZ4"/>
<feature type="non-terminal residue" evidence="2">
    <location>
        <position position="59"/>
    </location>
</feature>
<comment type="caution">
    <text evidence="2">The sequence shown here is derived from an EMBL/GenBank/DDBJ whole genome shotgun (WGS) entry which is preliminary data.</text>
</comment>
<protein>
    <submittedName>
        <fullName evidence="2">Uncharacterized protein</fullName>
    </submittedName>
</protein>
<gene>
    <name evidence="1" type="ORF">HFQ381_LOCUS34745</name>
    <name evidence="2" type="ORF">HFQ381_LOCUS34766</name>
    <name evidence="5" type="ORF">QYT958_LOCUS44045</name>
    <name evidence="3" type="ORF">TSG867_LOCUS34339</name>
    <name evidence="4" type="ORF">UJA718_LOCUS49870</name>
</gene>
<dbReference type="Proteomes" id="UP000663848">
    <property type="component" value="Unassembled WGS sequence"/>
</dbReference>
<evidence type="ECO:0000313" key="7">
    <source>
        <dbReference type="Proteomes" id="UP000663873"/>
    </source>
</evidence>
<evidence type="ECO:0000313" key="3">
    <source>
        <dbReference type="EMBL" id="CAF4730466.1"/>
    </source>
</evidence>
<evidence type="ECO:0000313" key="6">
    <source>
        <dbReference type="Proteomes" id="UP000663851"/>
    </source>
</evidence>
<dbReference type="EMBL" id="CAJOBO010018853">
    <property type="protein sequence ID" value="CAF4632900.1"/>
    <property type="molecule type" value="Genomic_DNA"/>
</dbReference>
<proteinExistence type="predicted"/>
<dbReference type="EMBL" id="CAJOBR010065956">
    <property type="protein sequence ID" value="CAF5083982.1"/>
    <property type="molecule type" value="Genomic_DNA"/>
</dbReference>
<sequence length="59" mass="7069">MNHNISRTNSKDITQLIELYAVLRPQELHFLIELNHRWSPYDPNKMQNMTVIIRETFAS</sequence>
<dbReference type="Proteomes" id="UP000663862">
    <property type="component" value="Unassembled WGS sequence"/>
</dbReference>
<evidence type="ECO:0000313" key="2">
    <source>
        <dbReference type="EMBL" id="CAF4633596.1"/>
    </source>
</evidence>
<name>A0A821EBZ4_9BILA</name>
<organism evidence="2 6">
    <name type="scientific">Rotaria socialis</name>
    <dbReference type="NCBI Taxonomy" id="392032"/>
    <lineage>
        <taxon>Eukaryota</taxon>
        <taxon>Metazoa</taxon>
        <taxon>Spiralia</taxon>
        <taxon>Gnathifera</taxon>
        <taxon>Rotifera</taxon>
        <taxon>Eurotatoria</taxon>
        <taxon>Bdelloidea</taxon>
        <taxon>Philodinida</taxon>
        <taxon>Philodinidae</taxon>
        <taxon>Rotaria</taxon>
    </lineage>
</organism>
<evidence type="ECO:0000313" key="1">
    <source>
        <dbReference type="EMBL" id="CAF4632900.1"/>
    </source>
</evidence>
<dbReference type="EMBL" id="CAJOBQ010017692">
    <property type="protein sequence ID" value="CAF4730466.1"/>
    <property type="molecule type" value="Genomic_DNA"/>
</dbReference>
<evidence type="ECO:0000313" key="5">
    <source>
        <dbReference type="EMBL" id="CAF5083982.1"/>
    </source>
</evidence>
<dbReference type="EMBL" id="CAJOBO010019019">
    <property type="protein sequence ID" value="CAF4633596.1"/>
    <property type="molecule type" value="Genomic_DNA"/>
</dbReference>
<keyword evidence="7" id="KW-1185">Reference proteome</keyword>